<dbReference type="InterPro" id="IPR000504">
    <property type="entry name" value="RRM_dom"/>
</dbReference>
<keyword evidence="1 2" id="KW-0694">RNA-binding</keyword>
<dbReference type="SUPFAM" id="SSF54928">
    <property type="entry name" value="RNA-binding domain, RBD"/>
    <property type="match status" value="2"/>
</dbReference>
<protein>
    <submittedName>
        <fullName evidence="5">RNA recognition motif-containing protein</fullName>
    </submittedName>
</protein>
<dbReference type="VEuPathDB" id="ToxoDB:TGDOM2_320100"/>
<feature type="region of interest" description="Disordered" evidence="3">
    <location>
        <begin position="1"/>
        <end position="50"/>
    </location>
</feature>
<dbReference type="Pfam" id="PF00076">
    <property type="entry name" value="RRM_1"/>
    <property type="match status" value="3"/>
</dbReference>
<reference evidence="5 6" key="1">
    <citation type="submission" date="2014-02" db="EMBL/GenBank/DDBJ databases">
        <authorList>
            <person name="Sibley D."/>
            <person name="Venepally P."/>
            <person name="Karamycheva S."/>
            <person name="Hadjithomas M."/>
            <person name="Khan A."/>
            <person name="Brunk B."/>
            <person name="Roos D."/>
            <person name="Caler E."/>
            <person name="Lorenzi H."/>
        </authorList>
    </citation>
    <scope>NUCLEOTIDE SEQUENCE [LARGE SCALE GENOMIC DNA]</scope>
    <source>
        <strain evidence="5 6">GAB2-2007-GAL-DOM2</strain>
    </source>
</reference>
<feature type="compositionally biased region" description="Low complexity" evidence="3">
    <location>
        <begin position="1163"/>
        <end position="1177"/>
    </location>
</feature>
<evidence type="ECO:0000256" key="3">
    <source>
        <dbReference type="SAM" id="MobiDB-lite"/>
    </source>
</evidence>
<feature type="compositionally biased region" description="Basic and acidic residues" evidence="3">
    <location>
        <begin position="806"/>
        <end position="838"/>
    </location>
</feature>
<feature type="compositionally biased region" description="Basic and acidic residues" evidence="3">
    <location>
        <begin position="604"/>
        <end position="618"/>
    </location>
</feature>
<evidence type="ECO:0000256" key="1">
    <source>
        <dbReference type="ARBA" id="ARBA00022884"/>
    </source>
</evidence>
<feature type="compositionally biased region" description="Basic and acidic residues" evidence="3">
    <location>
        <begin position="517"/>
        <end position="538"/>
    </location>
</feature>
<feature type="compositionally biased region" description="Low complexity" evidence="3">
    <location>
        <begin position="570"/>
        <end position="580"/>
    </location>
</feature>
<dbReference type="SMART" id="SM00360">
    <property type="entry name" value="RRM"/>
    <property type="match status" value="3"/>
</dbReference>
<feature type="region of interest" description="Disordered" evidence="3">
    <location>
        <begin position="185"/>
        <end position="226"/>
    </location>
</feature>
<evidence type="ECO:0000313" key="6">
    <source>
        <dbReference type="Proteomes" id="UP000028837"/>
    </source>
</evidence>
<dbReference type="InterPro" id="IPR050502">
    <property type="entry name" value="Euk_RNA-bind_prot"/>
</dbReference>
<dbReference type="CDD" id="cd00590">
    <property type="entry name" value="RRM_SF"/>
    <property type="match status" value="1"/>
</dbReference>
<dbReference type="GO" id="GO:0003729">
    <property type="term" value="F:mRNA binding"/>
    <property type="evidence" value="ECO:0007669"/>
    <property type="project" value="TreeGrafter"/>
</dbReference>
<sequence>MDSGARASMAPSGSPGSENDAEEKRGDPVAPFVCEETPYIGGDSESIPQNDVGTDVQTVAASGFTLGVTSCVHRAPDTVSEPLQPPSGSLESSRFPSSETCLSPAGRVTGVAEASHRLAAETGASPRAGCRREPAGLEPDSLRLGADACTGVQRDGLRGSSPETLEEVLCKKRMETAAARDAAFFEPPASPKPAGERPGWGARGDREKGGDTVETGRNGSGDAKKETTGLNTVERTALSLNVMKTNVFVFQIPLSWAEDDLHQQFSEWGTITSVRVERKSDGRNRGYGFVCFSDAESAQRAVEGMDGRVFEGKQLKVSLKKPRQQEPSARDDDRGQASHAVSPGRGGVSQKARNDEVREENDMESLPGTTRPDCERGRKGAGVGPTRGVKCSLFVFHVPPLWGDEQLLQHFELYGRCASAVVVRRRDGTSKGYGFVDFEDAESALCALQQANQAHVDGKRLKVLLKTEPKKRPYVHAGSCASAERAPYPRKSMEPASGVSSLQSRERSSLACTSSQERSRKGGVHEEGDRRGSVDAREAVFGPHGTASPRSKPGSGDEEAKNQDEELRVASAQARSQAASPELERERRYGCGALHRPRSSLPRGRGETEGDRRSERFHSAGGRGIGALRGTEGVRGPRRGDAVSQMESCPHSRHVSDGGTNCERALDGVHAIRSTGPEAFQLDRAADFSSGPANGPEARGINRAAKAHPSNSRRDKLANARYGRPECTVFVFHVPPEWSDGDLRRHFRHLGRIRAATIQRDKDDGQSRGFGFITFGSPAAALNAVAGMNGFHTGSKYLKVMLKHTDRGDGKAEGGAEGREHEDREKREKRENRREEGQPGRGTGPSGVNPRDKDRGEKGEWHASGRFGGSSAFRGMHPTRDRPEGRRGPRGVYSAPLSGKALDSSEHPASLLPVSALVAPGGTCPGDRAEVGGIQAPSQRPTQRSVGDRRRVPEERVMPLPSQLPSAFSGPAYGTPASLGNAQSPSQTTPGCGDRTLGLLCGGPQAFPFLPPAGDARVARSGKGLGLHNHARHASRASGGAGVSGIHPQPLRTQVWLSSAPPPPPHQKPMNADKTVFLTQAQSDCFACPSLATEATLPTPYGQPSLSSLCSMHRPPMPHDCGSQAVPVGYHEGVNDEGSMRLSGLAMGAPGGQHASARAAFLHSPFPSSSSPAFVHASDGDPRGHQGSASPIPGGPDTRGDEATRRRSVGSQSPPY</sequence>
<dbReference type="PANTHER" id="PTHR48025:SF1">
    <property type="entry name" value="RRM DOMAIN-CONTAINING PROTEIN"/>
    <property type="match status" value="1"/>
</dbReference>
<feature type="region of interest" description="Disordered" evidence="3">
    <location>
        <begin position="474"/>
        <end position="660"/>
    </location>
</feature>
<dbReference type="Gene3D" id="3.30.70.330">
    <property type="match status" value="3"/>
</dbReference>
<feature type="region of interest" description="Disordered" evidence="3">
    <location>
        <begin position="1163"/>
        <end position="1216"/>
    </location>
</feature>
<comment type="caution">
    <text evidence="5">The sequence shown here is derived from an EMBL/GenBank/DDBJ whole genome shotgun (WGS) entry which is preliminary data.</text>
</comment>
<feature type="compositionally biased region" description="Basic and acidic residues" evidence="3">
    <location>
        <begin position="850"/>
        <end position="863"/>
    </location>
</feature>
<evidence type="ECO:0000256" key="2">
    <source>
        <dbReference type="PROSITE-ProRule" id="PRU00176"/>
    </source>
</evidence>
<dbReference type="PANTHER" id="PTHR48025">
    <property type="entry name" value="OS02G0815200 PROTEIN"/>
    <property type="match status" value="1"/>
</dbReference>
<feature type="region of interest" description="Disordered" evidence="3">
    <location>
        <begin position="123"/>
        <end position="142"/>
    </location>
</feature>
<feature type="compositionally biased region" description="Basic and acidic residues" evidence="3">
    <location>
        <begin position="558"/>
        <end position="568"/>
    </location>
</feature>
<dbReference type="AlphaFoldDB" id="A0A086JKA3"/>
<dbReference type="EMBL" id="AHZU02001415">
    <property type="protein sequence ID" value="KFG32571.1"/>
    <property type="molecule type" value="Genomic_DNA"/>
</dbReference>
<evidence type="ECO:0000313" key="5">
    <source>
        <dbReference type="EMBL" id="KFG32571.1"/>
    </source>
</evidence>
<proteinExistence type="predicted"/>
<feature type="compositionally biased region" description="Polar residues" evidence="3">
    <location>
        <begin position="978"/>
        <end position="990"/>
    </location>
</feature>
<dbReference type="InterPro" id="IPR035979">
    <property type="entry name" value="RBD_domain_sf"/>
</dbReference>
<dbReference type="Proteomes" id="UP000028837">
    <property type="component" value="Unassembled WGS sequence"/>
</dbReference>
<name>A0A086JKA3_TOXGO</name>
<feature type="region of interest" description="Disordered" evidence="3">
    <location>
        <begin position="77"/>
        <end position="100"/>
    </location>
</feature>
<feature type="domain" description="RRM" evidence="4">
    <location>
        <begin position="727"/>
        <end position="805"/>
    </location>
</feature>
<accession>A0A086JKA3</accession>
<dbReference type="OrthoDB" id="331354at2759"/>
<feature type="domain" description="RRM" evidence="4">
    <location>
        <begin position="245"/>
        <end position="322"/>
    </location>
</feature>
<feature type="region of interest" description="Disordered" evidence="3">
    <location>
        <begin position="313"/>
        <end position="382"/>
    </location>
</feature>
<gene>
    <name evidence="5" type="ORF">TGDOM2_320100</name>
</gene>
<feature type="compositionally biased region" description="Polar residues" evidence="3">
    <location>
        <begin position="86"/>
        <end position="100"/>
    </location>
</feature>
<organism evidence="5 6">
    <name type="scientific">Toxoplasma gondii GAB2-2007-GAL-DOM2</name>
    <dbReference type="NCBI Taxonomy" id="1130820"/>
    <lineage>
        <taxon>Eukaryota</taxon>
        <taxon>Sar</taxon>
        <taxon>Alveolata</taxon>
        <taxon>Apicomplexa</taxon>
        <taxon>Conoidasida</taxon>
        <taxon>Coccidia</taxon>
        <taxon>Eucoccidiorida</taxon>
        <taxon>Eimeriorina</taxon>
        <taxon>Sarcocystidae</taxon>
        <taxon>Toxoplasma</taxon>
    </lineage>
</organism>
<evidence type="ECO:0000259" key="4">
    <source>
        <dbReference type="PROSITE" id="PS50102"/>
    </source>
</evidence>
<feature type="compositionally biased region" description="Polar residues" evidence="3">
    <location>
        <begin position="936"/>
        <end position="945"/>
    </location>
</feature>
<feature type="region of interest" description="Disordered" evidence="3">
    <location>
        <begin position="687"/>
        <end position="716"/>
    </location>
</feature>
<dbReference type="InterPro" id="IPR012677">
    <property type="entry name" value="Nucleotide-bd_a/b_plait_sf"/>
</dbReference>
<feature type="compositionally biased region" description="Basic and acidic residues" evidence="3">
    <location>
        <begin position="878"/>
        <end position="887"/>
    </location>
</feature>
<dbReference type="PROSITE" id="PS50102">
    <property type="entry name" value="RRM"/>
    <property type="match status" value="3"/>
</dbReference>
<feature type="domain" description="RRM" evidence="4">
    <location>
        <begin position="391"/>
        <end position="468"/>
    </location>
</feature>
<feature type="region of interest" description="Disordered" evidence="3">
    <location>
        <begin position="806"/>
        <end position="991"/>
    </location>
</feature>
<feature type="compositionally biased region" description="Basic and acidic residues" evidence="3">
    <location>
        <begin position="946"/>
        <end position="957"/>
    </location>
</feature>